<sequence length="102" mass="11103">MASAGEDNGGGQEVAALRTFVVTRTFVVEATSNFSRSSVKTTESKFCQRRDSLNLANAITVAWRNVGLTPPPEIKAMQPHVRCQVPPELKPRLGGWRCAESS</sequence>
<accession>J3LC78</accession>
<dbReference type="HOGENOM" id="CLU_2281770_0_0_1"/>
<dbReference type="AlphaFoldDB" id="J3LC78"/>
<name>J3LC78_ORYBR</name>
<dbReference type="EnsemblPlants" id="OB02G22450.1">
    <property type="protein sequence ID" value="OB02G22450.1"/>
    <property type="gene ID" value="OB02G22450"/>
</dbReference>
<reference evidence="1" key="1">
    <citation type="submission" date="2013-04" db="UniProtKB">
        <authorList>
            <consortium name="EnsemblPlants"/>
        </authorList>
    </citation>
    <scope>IDENTIFICATION</scope>
</reference>
<evidence type="ECO:0000313" key="1">
    <source>
        <dbReference type="EnsemblPlants" id="OB02G22450.1"/>
    </source>
</evidence>
<dbReference type="Gramene" id="OB02G22450.1">
    <property type="protein sequence ID" value="OB02G22450.1"/>
    <property type="gene ID" value="OB02G22450"/>
</dbReference>
<protein>
    <submittedName>
        <fullName evidence="1">Uncharacterized protein</fullName>
    </submittedName>
</protein>
<organism evidence="1">
    <name type="scientific">Oryza brachyantha</name>
    <name type="common">malo sina</name>
    <dbReference type="NCBI Taxonomy" id="4533"/>
    <lineage>
        <taxon>Eukaryota</taxon>
        <taxon>Viridiplantae</taxon>
        <taxon>Streptophyta</taxon>
        <taxon>Embryophyta</taxon>
        <taxon>Tracheophyta</taxon>
        <taxon>Spermatophyta</taxon>
        <taxon>Magnoliopsida</taxon>
        <taxon>Liliopsida</taxon>
        <taxon>Poales</taxon>
        <taxon>Poaceae</taxon>
        <taxon>BOP clade</taxon>
        <taxon>Oryzoideae</taxon>
        <taxon>Oryzeae</taxon>
        <taxon>Oryzinae</taxon>
        <taxon>Oryza</taxon>
    </lineage>
</organism>
<keyword evidence="2" id="KW-1185">Reference proteome</keyword>
<evidence type="ECO:0000313" key="2">
    <source>
        <dbReference type="Proteomes" id="UP000006038"/>
    </source>
</evidence>
<dbReference type="Proteomes" id="UP000006038">
    <property type="component" value="Unassembled WGS sequence"/>
</dbReference>
<proteinExistence type="predicted"/>